<dbReference type="Proteomes" id="UP001500556">
    <property type="component" value="Unassembled WGS sequence"/>
</dbReference>
<protein>
    <submittedName>
        <fullName evidence="3">Serine hydrolase domain-containing protein</fullName>
    </submittedName>
</protein>
<dbReference type="Pfam" id="PF24491">
    <property type="entry name" value="DUF7586"/>
    <property type="match status" value="1"/>
</dbReference>
<dbReference type="SUPFAM" id="SSF56601">
    <property type="entry name" value="beta-lactamase/transpeptidase-like"/>
    <property type="match status" value="1"/>
</dbReference>
<dbReference type="PANTHER" id="PTHR46825:SF7">
    <property type="entry name" value="D-ALANYL-D-ALANINE CARBOXYPEPTIDASE"/>
    <property type="match status" value="1"/>
</dbReference>
<dbReference type="InterPro" id="IPR056008">
    <property type="entry name" value="DUF7586"/>
</dbReference>
<dbReference type="EMBL" id="BAABLO010000001">
    <property type="protein sequence ID" value="GAA4710847.1"/>
    <property type="molecule type" value="Genomic_DNA"/>
</dbReference>
<dbReference type="PANTHER" id="PTHR46825">
    <property type="entry name" value="D-ALANYL-D-ALANINE-CARBOXYPEPTIDASE/ENDOPEPTIDASE AMPH"/>
    <property type="match status" value="1"/>
</dbReference>
<organism evidence="3 4">
    <name type="scientific">Pedococcus ginsenosidimutans</name>
    <dbReference type="NCBI Taxonomy" id="490570"/>
    <lineage>
        <taxon>Bacteria</taxon>
        <taxon>Bacillati</taxon>
        <taxon>Actinomycetota</taxon>
        <taxon>Actinomycetes</taxon>
        <taxon>Micrococcales</taxon>
        <taxon>Intrasporangiaceae</taxon>
        <taxon>Pedococcus</taxon>
    </lineage>
</organism>
<evidence type="ECO:0000313" key="4">
    <source>
        <dbReference type="Proteomes" id="UP001500556"/>
    </source>
</evidence>
<dbReference type="InterPro" id="IPR050491">
    <property type="entry name" value="AmpC-like"/>
</dbReference>
<dbReference type="RefSeq" id="WP_345500748.1">
    <property type="nucleotide sequence ID" value="NZ_BAABLO010000001.1"/>
</dbReference>
<dbReference type="Gene3D" id="3.40.710.10">
    <property type="entry name" value="DD-peptidase/beta-lactamase superfamily"/>
    <property type="match status" value="1"/>
</dbReference>
<dbReference type="InterPro" id="IPR012338">
    <property type="entry name" value="Beta-lactam/transpept-like"/>
</dbReference>
<evidence type="ECO:0000259" key="1">
    <source>
        <dbReference type="Pfam" id="PF00144"/>
    </source>
</evidence>
<dbReference type="Pfam" id="PF00144">
    <property type="entry name" value="Beta-lactamase"/>
    <property type="match status" value="1"/>
</dbReference>
<comment type="caution">
    <text evidence="3">The sequence shown here is derived from an EMBL/GenBank/DDBJ whole genome shotgun (WGS) entry which is preliminary data.</text>
</comment>
<dbReference type="InterPro" id="IPR001466">
    <property type="entry name" value="Beta-lactam-related"/>
</dbReference>
<feature type="domain" description="Beta-lactamase-related" evidence="1">
    <location>
        <begin position="17"/>
        <end position="343"/>
    </location>
</feature>
<dbReference type="GO" id="GO:0016787">
    <property type="term" value="F:hydrolase activity"/>
    <property type="evidence" value="ECO:0007669"/>
    <property type="project" value="UniProtKB-KW"/>
</dbReference>
<sequence length="459" mass="48825">MPDAVTLQPATTAALRRRLVQEQSTGRLPSVAAGLVRAGGLVWSDAVGTLSGRSDGEPATTGTQYRIGSITKTFVAVEVMRLRDAGALDLSDRVDTHLPEASSSEFGHVTVAQLLSHSSGLQAETSGPWWERTQGGEWSDLLASRPQLRFRPGARFHYSNVGYAVLGELVARLRGVAWDEAVRSQLLEPLGMTRTTTRPQAPSAPGWGVHPLADLVHVEPEHDAVSMAPAGQLWSTVEDLSRWAVFLAGETAGLLSTETLDEMCLPIAVNDTPGAAWTGAHGLGFQVWNVDGRRFAGHGGSMPGFLAGLRVDRATGDGAVAFANATSGMGPVGVAGDLVALLAEHEPHLPTPWTADAEQVSGLELVGDWYWGTTAYTLRLASDGVLVLGEPGMHRGSRFRPIGAGWVGLDGYHEGEPLVAVRDADGRVGHLDLGSFRFSRTPYDPASDVPGDVHPDRWH</sequence>
<feature type="domain" description="DUF7586" evidence="2">
    <location>
        <begin position="363"/>
        <end position="440"/>
    </location>
</feature>
<evidence type="ECO:0000259" key="2">
    <source>
        <dbReference type="Pfam" id="PF24491"/>
    </source>
</evidence>
<keyword evidence="3" id="KW-0378">Hydrolase</keyword>
<evidence type="ECO:0000313" key="3">
    <source>
        <dbReference type="EMBL" id="GAA4710847.1"/>
    </source>
</evidence>
<accession>A0ABP8XML5</accession>
<reference evidence="4" key="1">
    <citation type="journal article" date="2019" name="Int. J. Syst. Evol. Microbiol.">
        <title>The Global Catalogue of Microorganisms (GCM) 10K type strain sequencing project: providing services to taxonomists for standard genome sequencing and annotation.</title>
        <authorList>
            <consortium name="The Broad Institute Genomics Platform"/>
            <consortium name="The Broad Institute Genome Sequencing Center for Infectious Disease"/>
            <person name="Wu L."/>
            <person name="Ma J."/>
        </authorList>
    </citation>
    <scope>NUCLEOTIDE SEQUENCE [LARGE SCALE GENOMIC DNA]</scope>
    <source>
        <strain evidence="4">JCM 18961</strain>
    </source>
</reference>
<name>A0ABP8XML5_9MICO</name>
<keyword evidence="4" id="KW-1185">Reference proteome</keyword>
<proteinExistence type="predicted"/>
<gene>
    <name evidence="3" type="ORF">GCM10025782_03620</name>
</gene>